<evidence type="ECO:0000313" key="2">
    <source>
        <dbReference type="Proteomes" id="UP000518752"/>
    </source>
</evidence>
<dbReference type="Pfam" id="PF11937">
    <property type="entry name" value="DUF3455"/>
    <property type="match status" value="1"/>
</dbReference>
<evidence type="ECO:0000313" key="1">
    <source>
        <dbReference type="EMBL" id="KAF5389593.1"/>
    </source>
</evidence>
<keyword evidence="2" id="KW-1185">Reference proteome</keyword>
<dbReference type="InterPro" id="IPR021851">
    <property type="entry name" value="DUF3455"/>
</dbReference>
<reference evidence="1 2" key="1">
    <citation type="journal article" date="2020" name="ISME J.">
        <title>Uncovering the hidden diversity of litter-decomposition mechanisms in mushroom-forming fungi.</title>
        <authorList>
            <person name="Floudas D."/>
            <person name="Bentzer J."/>
            <person name="Ahren D."/>
            <person name="Johansson T."/>
            <person name="Persson P."/>
            <person name="Tunlid A."/>
        </authorList>
    </citation>
    <scope>NUCLEOTIDE SEQUENCE [LARGE SCALE GENOMIC DNA]</scope>
    <source>
        <strain evidence="1 2">CBS 406.79</strain>
    </source>
</reference>
<dbReference type="OrthoDB" id="1859733at2759"/>
<dbReference type="AlphaFoldDB" id="A0A8H5HUB1"/>
<proteinExistence type="predicted"/>
<name>A0A8H5HUB1_9AGAR</name>
<dbReference type="Proteomes" id="UP000518752">
    <property type="component" value="Unassembled WGS sequence"/>
</dbReference>
<dbReference type="PANTHER" id="PTHR35567">
    <property type="entry name" value="MALATE DEHYDROGENASE (AFU_ORTHOLOGUE AFUA_2G13800)"/>
    <property type="match status" value="1"/>
</dbReference>
<protein>
    <recommendedName>
        <fullName evidence="3">Malate dehydrogenase</fullName>
    </recommendedName>
</protein>
<dbReference type="EMBL" id="JAACJN010000021">
    <property type="protein sequence ID" value="KAF5389593.1"/>
    <property type="molecule type" value="Genomic_DNA"/>
</dbReference>
<dbReference type="PANTHER" id="PTHR35567:SF1">
    <property type="entry name" value="CONSERVED FUNGAL PROTEIN (AFU_ORTHOLOGUE AFUA_1G14230)"/>
    <property type="match status" value="1"/>
</dbReference>
<gene>
    <name evidence="1" type="ORF">D9757_004185</name>
</gene>
<evidence type="ECO:0008006" key="3">
    <source>
        <dbReference type="Google" id="ProtNLM"/>
    </source>
</evidence>
<comment type="caution">
    <text evidence="1">The sequence shown here is derived from an EMBL/GenBank/DDBJ whole genome shotgun (WGS) entry which is preliminary data.</text>
</comment>
<accession>A0A8H5HUB1</accession>
<sequence>MRIGSLQIGQVTRSPTPLFFTLAPLFRSFYMMLHSIKTITVLASLACACVAAPASRSSKRCNLSTASMDIPSGVALPVPTYKPTFLGLGVGTQNYTCTSAGTYTSAGALAELYDVSCMYGSPAFEDLPAFTYSFWNHTPASVSPSELISLGDIFDSSMVLGQHYFVTNPITGSGISPKWDFTSRTFPGNPEAFVVGSKLADVPAPTGKLDVDWLKFSNATGDLANEVYRVDTRGGQPPASCVPGSAGIYVKYVALYWFMGGSF</sequence>
<organism evidence="1 2">
    <name type="scientific">Collybiopsis confluens</name>
    <dbReference type="NCBI Taxonomy" id="2823264"/>
    <lineage>
        <taxon>Eukaryota</taxon>
        <taxon>Fungi</taxon>
        <taxon>Dikarya</taxon>
        <taxon>Basidiomycota</taxon>
        <taxon>Agaricomycotina</taxon>
        <taxon>Agaricomycetes</taxon>
        <taxon>Agaricomycetidae</taxon>
        <taxon>Agaricales</taxon>
        <taxon>Marasmiineae</taxon>
        <taxon>Omphalotaceae</taxon>
        <taxon>Collybiopsis</taxon>
    </lineage>
</organism>